<evidence type="ECO:0000256" key="3">
    <source>
        <dbReference type="ARBA" id="ARBA00022475"/>
    </source>
</evidence>
<dbReference type="GO" id="GO:0005886">
    <property type="term" value="C:plasma membrane"/>
    <property type="evidence" value="ECO:0007669"/>
    <property type="project" value="UniProtKB-SubCell"/>
</dbReference>
<feature type="transmembrane region" description="Helical" evidence="8">
    <location>
        <begin position="258"/>
        <end position="280"/>
    </location>
</feature>
<reference evidence="10" key="1">
    <citation type="journal article" date="2014" name="Int. J. Syst. Evol. Microbiol.">
        <title>Complete genome sequence of Corynebacterium casei LMG S-19264T (=DSM 44701T), isolated from a smear-ripened cheese.</title>
        <authorList>
            <consortium name="US DOE Joint Genome Institute (JGI-PGF)"/>
            <person name="Walter F."/>
            <person name="Albersmeier A."/>
            <person name="Kalinowski J."/>
            <person name="Ruckert C."/>
        </authorList>
    </citation>
    <scope>NUCLEOTIDE SEQUENCE</scope>
    <source>
        <strain evidence="10">VKM Ac-1069</strain>
    </source>
</reference>
<proteinExistence type="predicted"/>
<comment type="caution">
    <text evidence="10">The sequence shown here is derived from an EMBL/GenBank/DDBJ whole genome shotgun (WGS) entry which is preliminary data.</text>
</comment>
<dbReference type="Gene3D" id="1.20.1250.20">
    <property type="entry name" value="MFS general substrate transporter like domains"/>
    <property type="match status" value="2"/>
</dbReference>
<evidence type="ECO:0000256" key="8">
    <source>
        <dbReference type="SAM" id="Phobius"/>
    </source>
</evidence>
<evidence type="ECO:0000256" key="5">
    <source>
        <dbReference type="ARBA" id="ARBA00022989"/>
    </source>
</evidence>
<feature type="transmembrane region" description="Helical" evidence="8">
    <location>
        <begin position="388"/>
        <end position="406"/>
    </location>
</feature>
<feature type="compositionally biased region" description="Pro residues" evidence="7">
    <location>
        <begin position="8"/>
        <end position="18"/>
    </location>
</feature>
<dbReference type="PANTHER" id="PTHR43045:SF2">
    <property type="entry name" value="INNER MEMBRANE METABOLITE TRANSPORT PROTEIN YHJE"/>
    <property type="match status" value="1"/>
</dbReference>
<keyword evidence="11" id="KW-1185">Reference proteome</keyword>
<dbReference type="PROSITE" id="PS00216">
    <property type="entry name" value="SUGAR_TRANSPORT_1"/>
    <property type="match status" value="1"/>
</dbReference>
<name>A0A9W6L001_9PSEU</name>
<evidence type="ECO:0000256" key="1">
    <source>
        <dbReference type="ARBA" id="ARBA00004651"/>
    </source>
</evidence>
<evidence type="ECO:0000256" key="4">
    <source>
        <dbReference type="ARBA" id="ARBA00022692"/>
    </source>
</evidence>
<reference evidence="10" key="2">
    <citation type="submission" date="2023-01" db="EMBL/GenBank/DDBJ databases">
        <authorList>
            <person name="Sun Q."/>
            <person name="Evtushenko L."/>
        </authorList>
    </citation>
    <scope>NUCLEOTIDE SEQUENCE</scope>
    <source>
        <strain evidence="10">VKM Ac-1069</strain>
    </source>
</reference>
<dbReference type="GO" id="GO:0022857">
    <property type="term" value="F:transmembrane transporter activity"/>
    <property type="evidence" value="ECO:0007669"/>
    <property type="project" value="InterPro"/>
</dbReference>
<sequence length="450" mass="46697">MSAAVRTPPSPGPTPSAGPRPDRTAVRRINLASMAGTTIEFYDYFIYGTAAALVFHKVFFPAVGGVVGTIAAFGTFALVYVFRPVGSILFGHVGDRLGRKRTLIVTLMTMGLCTVAVGLMPGAATLGVAAPILLIVLRAVQGLAVGGEWAGAALFATENAPDGQRGRFALYPQVGATVAFALATATFLAVDLGIGETSDAFVSWGWRVPFLLSALLIGVGLYVRLHTDETPVFTDAARTTTRRGVPFLEVWRRQPRTMLLATGLATGVFAAMSVATSYLTSYATGSLGMSKAGILVIDIIAALVSVATTAYAAILSDRLGRRRLVTAGCIGLAVWSLVLFPLLDTRSPFAIGAGIVVLLALLGPAYGPLGAYLPEMFSTRYRYTGSGVSYNLGGVAGGAVILVVAAPLTASAWGPITLGLCIAGLLAIAVGCLRRLPETHERALTAACDA</sequence>
<keyword evidence="4 8" id="KW-0812">Transmembrane</keyword>
<feature type="transmembrane region" description="Helical" evidence="8">
    <location>
        <begin position="204"/>
        <end position="223"/>
    </location>
</feature>
<dbReference type="InterPro" id="IPR005829">
    <property type="entry name" value="Sugar_transporter_CS"/>
</dbReference>
<organism evidence="10 11">
    <name type="scientific">Pseudonocardia halophobica</name>
    <dbReference type="NCBI Taxonomy" id="29401"/>
    <lineage>
        <taxon>Bacteria</taxon>
        <taxon>Bacillati</taxon>
        <taxon>Actinomycetota</taxon>
        <taxon>Actinomycetes</taxon>
        <taxon>Pseudonocardiales</taxon>
        <taxon>Pseudonocardiaceae</taxon>
        <taxon>Pseudonocardia</taxon>
    </lineage>
</organism>
<dbReference type="RefSeq" id="WP_037039993.1">
    <property type="nucleotide sequence ID" value="NZ_BAAAUZ010000013.1"/>
</dbReference>
<dbReference type="Proteomes" id="UP001143463">
    <property type="component" value="Unassembled WGS sequence"/>
</dbReference>
<feature type="domain" description="Major facilitator superfamily (MFS) profile" evidence="9">
    <location>
        <begin position="29"/>
        <end position="440"/>
    </location>
</feature>
<dbReference type="InterPro" id="IPR020846">
    <property type="entry name" value="MFS_dom"/>
</dbReference>
<feature type="transmembrane region" description="Helical" evidence="8">
    <location>
        <begin position="324"/>
        <end position="343"/>
    </location>
</feature>
<keyword evidence="3" id="KW-1003">Cell membrane</keyword>
<protein>
    <submittedName>
        <fullName evidence="10">MFS transporter</fullName>
    </submittedName>
</protein>
<dbReference type="PROSITE" id="PS00217">
    <property type="entry name" value="SUGAR_TRANSPORT_2"/>
    <property type="match status" value="1"/>
</dbReference>
<dbReference type="EMBL" id="BSFQ01000002">
    <property type="protein sequence ID" value="GLL09694.1"/>
    <property type="molecule type" value="Genomic_DNA"/>
</dbReference>
<feature type="transmembrane region" description="Helical" evidence="8">
    <location>
        <begin position="58"/>
        <end position="82"/>
    </location>
</feature>
<comment type="subcellular location">
    <subcellularLocation>
        <location evidence="1">Cell membrane</location>
        <topology evidence="1">Multi-pass membrane protein</topology>
    </subcellularLocation>
</comment>
<dbReference type="InterPro" id="IPR036259">
    <property type="entry name" value="MFS_trans_sf"/>
</dbReference>
<dbReference type="AlphaFoldDB" id="A0A9W6L001"/>
<evidence type="ECO:0000256" key="2">
    <source>
        <dbReference type="ARBA" id="ARBA00022448"/>
    </source>
</evidence>
<feature type="region of interest" description="Disordered" evidence="7">
    <location>
        <begin position="1"/>
        <end position="22"/>
    </location>
</feature>
<evidence type="ECO:0000313" key="11">
    <source>
        <dbReference type="Proteomes" id="UP001143463"/>
    </source>
</evidence>
<feature type="transmembrane region" description="Helical" evidence="8">
    <location>
        <begin position="132"/>
        <end position="156"/>
    </location>
</feature>
<dbReference type="PROSITE" id="PS50850">
    <property type="entry name" value="MFS"/>
    <property type="match status" value="1"/>
</dbReference>
<feature type="transmembrane region" description="Helical" evidence="8">
    <location>
        <begin position="349"/>
        <end position="367"/>
    </location>
</feature>
<feature type="transmembrane region" description="Helical" evidence="8">
    <location>
        <begin position="292"/>
        <end position="312"/>
    </location>
</feature>
<evidence type="ECO:0000256" key="7">
    <source>
        <dbReference type="SAM" id="MobiDB-lite"/>
    </source>
</evidence>
<feature type="transmembrane region" description="Helical" evidence="8">
    <location>
        <begin position="168"/>
        <end position="192"/>
    </location>
</feature>
<dbReference type="SUPFAM" id="SSF103473">
    <property type="entry name" value="MFS general substrate transporter"/>
    <property type="match status" value="1"/>
</dbReference>
<feature type="transmembrane region" description="Helical" evidence="8">
    <location>
        <begin position="103"/>
        <end position="126"/>
    </location>
</feature>
<keyword evidence="2" id="KW-0813">Transport</keyword>
<gene>
    <name evidence="10" type="ORF">GCM10017577_08340</name>
</gene>
<evidence type="ECO:0000259" key="9">
    <source>
        <dbReference type="PROSITE" id="PS50850"/>
    </source>
</evidence>
<keyword evidence="5 8" id="KW-1133">Transmembrane helix</keyword>
<evidence type="ECO:0000313" key="10">
    <source>
        <dbReference type="EMBL" id="GLL09694.1"/>
    </source>
</evidence>
<dbReference type="PANTHER" id="PTHR43045">
    <property type="entry name" value="SHIKIMATE TRANSPORTER"/>
    <property type="match status" value="1"/>
</dbReference>
<evidence type="ECO:0000256" key="6">
    <source>
        <dbReference type="ARBA" id="ARBA00023136"/>
    </source>
</evidence>
<dbReference type="InterPro" id="IPR011701">
    <property type="entry name" value="MFS"/>
</dbReference>
<feature type="transmembrane region" description="Helical" evidence="8">
    <location>
        <begin position="412"/>
        <end position="433"/>
    </location>
</feature>
<dbReference type="Pfam" id="PF07690">
    <property type="entry name" value="MFS_1"/>
    <property type="match status" value="1"/>
</dbReference>
<keyword evidence="6 8" id="KW-0472">Membrane</keyword>
<accession>A0A9W6L001</accession>
<dbReference type="CDD" id="cd17369">
    <property type="entry name" value="MFS_ShiA_like"/>
    <property type="match status" value="1"/>
</dbReference>